<evidence type="ECO:0000313" key="2">
    <source>
        <dbReference type="Proteomes" id="UP000012073"/>
    </source>
</evidence>
<proteinExistence type="predicted"/>
<organism evidence="1 2">
    <name type="scientific">Chondrus crispus</name>
    <name type="common">Carrageen Irish moss</name>
    <name type="synonym">Polymorpha crispa</name>
    <dbReference type="NCBI Taxonomy" id="2769"/>
    <lineage>
        <taxon>Eukaryota</taxon>
        <taxon>Rhodophyta</taxon>
        <taxon>Florideophyceae</taxon>
        <taxon>Rhodymeniophycidae</taxon>
        <taxon>Gigartinales</taxon>
        <taxon>Gigartinaceae</taxon>
        <taxon>Chondrus</taxon>
    </lineage>
</organism>
<dbReference type="GeneID" id="17318038"/>
<protein>
    <submittedName>
        <fullName evidence="1">Uncharacterized protein</fullName>
    </submittedName>
</protein>
<dbReference type="RefSeq" id="XP_005710321.1">
    <property type="nucleotide sequence ID" value="XM_005710264.1"/>
</dbReference>
<dbReference type="Gramene" id="CDF40027">
    <property type="protein sequence ID" value="CDF40027"/>
    <property type="gene ID" value="CHC_T00006964001"/>
</dbReference>
<sequence>MPQSALQRSRSACSSCVHKFLIRMALRELIQHFRNVFPHMLKGFPSRLLLRQATPRALNFKLLAVLVVSQARSLITVL</sequence>
<dbReference type="EMBL" id="HG002108">
    <property type="protein sequence ID" value="CDF40027.1"/>
    <property type="molecule type" value="Genomic_DNA"/>
</dbReference>
<name>R7QNG1_CHOCR</name>
<dbReference type="AlphaFoldDB" id="R7QNG1"/>
<accession>R7QNG1</accession>
<keyword evidence="2" id="KW-1185">Reference proteome</keyword>
<reference evidence="2" key="1">
    <citation type="journal article" date="2013" name="Proc. Natl. Acad. Sci. U.S.A.">
        <title>Genome structure and metabolic features in the red seaweed Chondrus crispus shed light on evolution of the Archaeplastida.</title>
        <authorList>
            <person name="Collen J."/>
            <person name="Porcel B."/>
            <person name="Carre W."/>
            <person name="Ball S.G."/>
            <person name="Chaparro C."/>
            <person name="Tonon T."/>
            <person name="Barbeyron T."/>
            <person name="Michel G."/>
            <person name="Noel B."/>
            <person name="Valentin K."/>
            <person name="Elias M."/>
            <person name="Artiguenave F."/>
            <person name="Arun A."/>
            <person name="Aury J.M."/>
            <person name="Barbosa-Neto J.F."/>
            <person name="Bothwell J.H."/>
            <person name="Bouget F.Y."/>
            <person name="Brillet L."/>
            <person name="Cabello-Hurtado F."/>
            <person name="Capella-Gutierrez S."/>
            <person name="Charrier B."/>
            <person name="Cladiere L."/>
            <person name="Cock J.M."/>
            <person name="Coelho S.M."/>
            <person name="Colleoni C."/>
            <person name="Czjzek M."/>
            <person name="Da Silva C."/>
            <person name="Delage L."/>
            <person name="Denoeud F."/>
            <person name="Deschamps P."/>
            <person name="Dittami S.M."/>
            <person name="Gabaldon T."/>
            <person name="Gachon C.M."/>
            <person name="Groisillier A."/>
            <person name="Herve C."/>
            <person name="Jabbari K."/>
            <person name="Katinka M."/>
            <person name="Kloareg B."/>
            <person name="Kowalczyk N."/>
            <person name="Labadie K."/>
            <person name="Leblanc C."/>
            <person name="Lopez P.J."/>
            <person name="McLachlan D.H."/>
            <person name="Meslet-Cladiere L."/>
            <person name="Moustafa A."/>
            <person name="Nehr Z."/>
            <person name="Nyvall Collen P."/>
            <person name="Panaud O."/>
            <person name="Partensky F."/>
            <person name="Poulain J."/>
            <person name="Rensing S.A."/>
            <person name="Rousvoal S."/>
            <person name="Samson G."/>
            <person name="Symeonidi A."/>
            <person name="Weissenbach J."/>
            <person name="Zambounis A."/>
            <person name="Wincker P."/>
            <person name="Boyen C."/>
        </authorList>
    </citation>
    <scope>NUCLEOTIDE SEQUENCE [LARGE SCALE GENOMIC DNA]</scope>
    <source>
        <strain evidence="2">cv. Stackhouse</strain>
    </source>
</reference>
<dbReference type="Proteomes" id="UP000012073">
    <property type="component" value="Unassembled WGS sequence"/>
</dbReference>
<evidence type="ECO:0000313" key="1">
    <source>
        <dbReference type="EMBL" id="CDF40027.1"/>
    </source>
</evidence>
<gene>
    <name evidence="1" type="ORF">CHC_T00006964001</name>
</gene>
<dbReference type="KEGG" id="ccp:CHC_T00006964001"/>